<keyword evidence="2" id="KW-0472">Membrane</keyword>
<keyword evidence="2" id="KW-1133">Transmembrane helix</keyword>
<evidence type="ECO:0000256" key="2">
    <source>
        <dbReference type="SAM" id="Phobius"/>
    </source>
</evidence>
<proteinExistence type="predicted"/>
<feature type="transmembrane region" description="Helical" evidence="2">
    <location>
        <begin position="47"/>
        <end position="66"/>
    </location>
</feature>
<name>A0A317ZU96_9MICO</name>
<dbReference type="OrthoDB" id="9905158at2"/>
<feature type="compositionally biased region" description="Basic and acidic residues" evidence="1">
    <location>
        <begin position="103"/>
        <end position="114"/>
    </location>
</feature>
<dbReference type="Proteomes" id="UP000246722">
    <property type="component" value="Unassembled WGS sequence"/>
</dbReference>
<reference evidence="3 4" key="1">
    <citation type="submission" date="2018-05" db="EMBL/GenBank/DDBJ databases">
        <title>Genetic diversity of glacier-inhabiting Cryobacterium bacteria in China and description of Cryobacterium mengkeensis sp. nov. and Arthrobacter glacialis sp. nov.</title>
        <authorList>
            <person name="Liu Q."/>
            <person name="Xin Y.-H."/>
        </authorList>
    </citation>
    <scope>NUCLEOTIDE SEQUENCE [LARGE SCALE GENOMIC DNA]</scope>
    <source>
        <strain evidence="3 4">SK-1</strain>
    </source>
</reference>
<sequence length="114" mass="12460">MTSSDSTLPRRPRWYAAAIVVAILLIAALTLTAAFVEDDTADTVLGFFTGMIAALLLTLVLWTEIVRTWMARRRDAAALDDLEPLRAATTADRPVDDSATARPNERTGDTPTER</sequence>
<evidence type="ECO:0000256" key="1">
    <source>
        <dbReference type="SAM" id="MobiDB-lite"/>
    </source>
</evidence>
<keyword evidence="2" id="KW-0812">Transmembrane</keyword>
<dbReference type="EMBL" id="QHLY01000007">
    <property type="protein sequence ID" value="PXA70829.1"/>
    <property type="molecule type" value="Genomic_DNA"/>
</dbReference>
<comment type="caution">
    <text evidence="3">The sequence shown here is derived from an EMBL/GenBank/DDBJ whole genome shotgun (WGS) entry which is preliminary data.</text>
</comment>
<protein>
    <submittedName>
        <fullName evidence="3">Uncharacterized protein</fullName>
    </submittedName>
</protein>
<dbReference type="RefSeq" id="WP_110126207.1">
    <property type="nucleotide sequence ID" value="NZ_QHLY01000007.1"/>
</dbReference>
<evidence type="ECO:0000313" key="4">
    <source>
        <dbReference type="Proteomes" id="UP000246722"/>
    </source>
</evidence>
<organism evidence="3 4">
    <name type="scientific">Cryobacterium arcticum</name>
    <dbReference type="NCBI Taxonomy" id="670052"/>
    <lineage>
        <taxon>Bacteria</taxon>
        <taxon>Bacillati</taxon>
        <taxon>Actinomycetota</taxon>
        <taxon>Actinomycetes</taxon>
        <taxon>Micrococcales</taxon>
        <taxon>Microbacteriaceae</taxon>
        <taxon>Cryobacterium</taxon>
    </lineage>
</organism>
<feature type="region of interest" description="Disordered" evidence="1">
    <location>
        <begin position="89"/>
        <end position="114"/>
    </location>
</feature>
<dbReference type="AlphaFoldDB" id="A0A317ZU96"/>
<gene>
    <name evidence="3" type="ORF">CTB96_07130</name>
</gene>
<accession>A0A317ZU96</accession>
<feature type="transmembrane region" description="Helical" evidence="2">
    <location>
        <begin position="12"/>
        <end position="35"/>
    </location>
</feature>
<evidence type="ECO:0000313" key="3">
    <source>
        <dbReference type="EMBL" id="PXA70829.1"/>
    </source>
</evidence>
<keyword evidence="4" id="KW-1185">Reference proteome</keyword>